<dbReference type="GO" id="GO:0005886">
    <property type="term" value="C:plasma membrane"/>
    <property type="evidence" value="ECO:0007669"/>
    <property type="project" value="TreeGrafter"/>
</dbReference>
<dbReference type="PANTHER" id="PTHR13412">
    <property type="entry name" value="T-CELL IMMUNOMODULATORY PROTEIN HOMOLOG"/>
    <property type="match status" value="1"/>
</dbReference>
<dbReference type="InterPro" id="IPR024881">
    <property type="entry name" value="Tip"/>
</dbReference>
<dbReference type="EMBL" id="JAPCXC010000016">
    <property type="protein sequence ID" value="KAJ1611387.1"/>
    <property type="molecule type" value="Genomic_DNA"/>
</dbReference>
<dbReference type="InterPro" id="IPR028994">
    <property type="entry name" value="Integrin_alpha_N"/>
</dbReference>
<gene>
    <name evidence="9" type="ORF">OJ253_887</name>
</gene>
<organism evidence="9">
    <name type="scientific">Cryptosporidium canis</name>
    <dbReference type="NCBI Taxonomy" id="195482"/>
    <lineage>
        <taxon>Eukaryota</taxon>
        <taxon>Sar</taxon>
        <taxon>Alveolata</taxon>
        <taxon>Apicomplexa</taxon>
        <taxon>Conoidasida</taxon>
        <taxon>Coccidia</taxon>
        <taxon>Eucoccidiorida</taxon>
        <taxon>Eimeriorina</taxon>
        <taxon>Cryptosporidiidae</taxon>
        <taxon>Cryptosporidium</taxon>
    </lineage>
</organism>
<evidence type="ECO:0000256" key="2">
    <source>
        <dbReference type="ARBA" id="ARBA00006496"/>
    </source>
</evidence>
<comment type="similarity">
    <text evidence="2">Belongs to the TIP family.</text>
</comment>
<dbReference type="Pfam" id="PF23122">
    <property type="entry name" value="C2_ITFG1"/>
    <property type="match status" value="1"/>
</dbReference>
<evidence type="ECO:0000313" key="9">
    <source>
        <dbReference type="EMBL" id="KAJ1611387.1"/>
    </source>
</evidence>
<dbReference type="PANTHER" id="PTHR13412:SF0">
    <property type="entry name" value="T-CELL IMMUNOMODULATORY PROTEIN"/>
    <property type="match status" value="1"/>
</dbReference>
<name>A0A9D5HY18_9CRYT</name>
<comment type="subcellular location">
    <subcellularLocation>
        <location evidence="1">Membrane</location>
        <topology evidence="1">Single-pass type I membrane protein</topology>
    </subcellularLocation>
</comment>
<keyword evidence="6" id="KW-0325">Glycoprotein</keyword>
<sequence length="901" mass="101348">MRSPKRKFITVWKVLLGNVFTIILCLSNVYSTWNLDWLQFQIPFKSSSASISRSDKLKFSEIHGKIKSFVDFNGDKFTDVVIFNEKEKKIQILLWNNTQGDFYDGPMVDFDGEIASLIPADWTGSGNIEIMATFYLEHKTYGFRQNKIGLILFSYVPESMKLEKVWVSNDLTFSVVDPLVIDINGDGMLDLLGESGNGKRFIWVNTNGGLSHDREASIDNTLLSNVNFKIYEWGVEISHWVDLESSNFSYGRIVENHSSAFVDMDGDCRSDLVLEVYYEGLDGRFNGVSSQIRKGLEIWTNEIVGEAAIFKRYFHRHKEDNKLGLILLPTGALSISYSDFNRDGTTDIIVPVCNLGSFGCESKSRLVFIPNIHEYKDCTSTNQFGFSIYKSNIKEHSSEFSVKCRSPSMYCSASPFKIHSFTEEDNQLIFQEPEVHDGKKNTVGFFSSLFGDKKSDDHSVGSFFDNFTVSMISDKNLYIDGVSYNTNDSTNSGRHADKLQLNTMANQVASLFSLFPRNKDVGESIMQWAVNENNQAEISVGDYNLDGYPDILAVLKLGNGTRQTKLIENLPFEKSVVINSTIEHQSQPNLDSYGANINSSSVEGFIWKRKIIEKVLKIFRSSIQLLSSFFLNSGVVVNGDPTFRRFAISSSVKSFTDFSVNYAAFYDFFDDGNLDIISFSYPEKNGRSKVSLSIASSDNPNLFVKVSVLKFPIILKSIGDSKRIGTTYLGATVKIRMTGLVGDDILMTATQISHSNGRALQMPFVLFGLGKTNNYIEELYVGTNYINRRLLSGRNSILEYKQLLSDGVSKWSNKSSQYTYSNIWTGIIPNTQIIAQVHPVDAPKSWTLVLSVSPQKTVKAVIIVCILALVIIGIIIIVLDRREKAEDFKEHQGFKNNFISA</sequence>
<evidence type="ECO:0000256" key="5">
    <source>
        <dbReference type="ARBA" id="ARBA00023136"/>
    </source>
</evidence>
<dbReference type="SUPFAM" id="SSF69318">
    <property type="entry name" value="Integrin alpha N-terminal domain"/>
    <property type="match status" value="1"/>
</dbReference>
<evidence type="ECO:0000256" key="6">
    <source>
        <dbReference type="ARBA" id="ARBA00023180"/>
    </source>
</evidence>
<keyword evidence="4 7" id="KW-1133">Transmembrane helix</keyword>
<dbReference type="Proteomes" id="UP001067231">
    <property type="component" value="Unassembled WGS sequence"/>
</dbReference>
<comment type="caution">
    <text evidence="9">The sequence shown here is derived from an EMBL/GenBank/DDBJ whole genome shotgun (WGS) entry which is preliminary data.</text>
</comment>
<dbReference type="AlphaFoldDB" id="A0A9D5HY18"/>
<dbReference type="OrthoDB" id="10022113at2759"/>
<evidence type="ECO:0000256" key="7">
    <source>
        <dbReference type="SAM" id="Phobius"/>
    </source>
</evidence>
<keyword evidence="3 7" id="KW-0812">Transmembrane</keyword>
<dbReference type="InterPro" id="IPR057089">
    <property type="entry name" value="C2_TIP"/>
</dbReference>
<evidence type="ECO:0000256" key="1">
    <source>
        <dbReference type="ARBA" id="ARBA00004479"/>
    </source>
</evidence>
<feature type="transmembrane region" description="Helical" evidence="7">
    <location>
        <begin position="860"/>
        <end position="879"/>
    </location>
</feature>
<keyword evidence="5 7" id="KW-0472">Membrane</keyword>
<evidence type="ECO:0000259" key="8">
    <source>
        <dbReference type="Pfam" id="PF23122"/>
    </source>
</evidence>
<protein>
    <submittedName>
        <fullName evidence="9">Membrane associated protein</fullName>
    </submittedName>
</protein>
<proteinExistence type="inferred from homology"/>
<accession>A0A9D5HY18</accession>
<evidence type="ECO:0000256" key="4">
    <source>
        <dbReference type="ARBA" id="ARBA00022989"/>
    </source>
</evidence>
<feature type="domain" description="T-cell immunomodulatory protein TIP C2" evidence="8">
    <location>
        <begin position="724"/>
        <end position="849"/>
    </location>
</feature>
<reference evidence="9" key="1">
    <citation type="submission" date="2022-10" db="EMBL/GenBank/DDBJ databases">
        <title>Adaptive evolution leads to modifications in subtelomeric GC content in a zoonotic Cryptosporidium species.</title>
        <authorList>
            <person name="Li J."/>
            <person name="Feng Y."/>
            <person name="Xiao L."/>
        </authorList>
    </citation>
    <scope>NUCLEOTIDE SEQUENCE</scope>
    <source>
        <strain evidence="9">33844</strain>
    </source>
</reference>
<evidence type="ECO:0000256" key="3">
    <source>
        <dbReference type="ARBA" id="ARBA00022692"/>
    </source>
</evidence>